<dbReference type="Gene3D" id="2.80.10.50">
    <property type="match status" value="2"/>
</dbReference>
<gene>
    <name evidence="3" type="ORF">ABII15_14795</name>
</gene>
<dbReference type="AlphaFoldDB" id="A0AAU8IS01"/>
<feature type="compositionally biased region" description="Low complexity" evidence="1">
    <location>
        <begin position="49"/>
        <end position="61"/>
    </location>
</feature>
<dbReference type="InterPro" id="IPR000772">
    <property type="entry name" value="Ricin_B_lectin"/>
</dbReference>
<dbReference type="Pfam" id="PF00652">
    <property type="entry name" value="Ricin_B_lectin"/>
    <property type="match status" value="1"/>
</dbReference>
<evidence type="ECO:0000259" key="2">
    <source>
        <dbReference type="SMART" id="SM00458"/>
    </source>
</evidence>
<protein>
    <submittedName>
        <fullName evidence="3">RICIN domain-containing protein</fullName>
    </submittedName>
</protein>
<organism evidence="3">
    <name type="scientific">Streptomyces tabacisoli</name>
    <dbReference type="NCBI Taxonomy" id="3156398"/>
    <lineage>
        <taxon>Bacteria</taxon>
        <taxon>Bacillati</taxon>
        <taxon>Actinomycetota</taxon>
        <taxon>Actinomycetes</taxon>
        <taxon>Kitasatosporales</taxon>
        <taxon>Streptomycetaceae</taxon>
        <taxon>Streptomyces</taxon>
    </lineage>
</organism>
<feature type="domain" description="Ricin B lectin" evidence="2">
    <location>
        <begin position="156"/>
        <end position="274"/>
    </location>
</feature>
<accession>A0AAU8IS01</accession>
<dbReference type="SMART" id="SM00458">
    <property type="entry name" value="RICIN"/>
    <property type="match status" value="1"/>
</dbReference>
<dbReference type="PROSITE" id="PS50231">
    <property type="entry name" value="RICIN_B_LECTIN"/>
    <property type="match status" value="1"/>
</dbReference>
<reference evidence="3" key="1">
    <citation type="submission" date="2024-06" db="EMBL/GenBank/DDBJ databases">
        <title>Streptomyces sp. strain HUAS MG91 genome sequences.</title>
        <authorList>
            <person name="Mo P."/>
        </authorList>
    </citation>
    <scope>NUCLEOTIDE SEQUENCE</scope>
    <source>
        <strain evidence="3">HUAS MG91</strain>
    </source>
</reference>
<dbReference type="KEGG" id="stac:ABII15_14795"/>
<name>A0AAU8IS01_9ACTN</name>
<proteinExistence type="predicted"/>
<evidence type="ECO:0000256" key="1">
    <source>
        <dbReference type="SAM" id="MobiDB-lite"/>
    </source>
</evidence>
<feature type="region of interest" description="Disordered" evidence="1">
    <location>
        <begin position="49"/>
        <end position="163"/>
    </location>
</feature>
<dbReference type="InterPro" id="IPR035992">
    <property type="entry name" value="Ricin_B-like_lectins"/>
</dbReference>
<dbReference type="SUPFAM" id="SSF50370">
    <property type="entry name" value="Ricin B-like lectins"/>
    <property type="match status" value="1"/>
</dbReference>
<dbReference type="RefSeq" id="WP_353942791.1">
    <property type="nucleotide sequence ID" value="NZ_CP159534.1"/>
</dbReference>
<feature type="compositionally biased region" description="Low complexity" evidence="1">
    <location>
        <begin position="119"/>
        <end position="141"/>
    </location>
</feature>
<feature type="compositionally biased region" description="Low complexity" evidence="1">
    <location>
        <begin position="68"/>
        <end position="91"/>
    </location>
</feature>
<sequence>MPPTRFSQTYTDKPSRVRIGLLPGRRVFVTVGSVAAATAAVLGGAALADGLSSGPDTSRSVPAPPSPSASASQSPTTAPSPDGSSSASAESKGAEEHKKKPVPTVTVHAGAPAGGSGATAGSKDSGSKATAGSKSDSSSSDTTKKAPAQTKLTGPRGPVKGLAGKCVQRMSGGLQLRSCDGGADQVWFFASDGTLRNQGACLSTAGNSTKDGSRLVMVRCDTSNVRQWRISPNADVVNVAADKCLDVANAATADGTPLQIAWCSGNPAQKWQTP</sequence>
<evidence type="ECO:0000313" key="3">
    <source>
        <dbReference type="EMBL" id="XCJ71163.1"/>
    </source>
</evidence>
<dbReference type="EMBL" id="CP159534">
    <property type="protein sequence ID" value="XCJ71163.1"/>
    <property type="molecule type" value="Genomic_DNA"/>
</dbReference>